<evidence type="ECO:0000256" key="6">
    <source>
        <dbReference type="ARBA" id="ARBA00023033"/>
    </source>
</evidence>
<comment type="pathway">
    <text evidence="7">Sulfur metabolism; dibenzothiophene degradation.</text>
</comment>
<dbReference type="Gene3D" id="1.20.140.10">
    <property type="entry name" value="Butyryl-CoA Dehydrogenase, subunit A, domain 3"/>
    <property type="match status" value="1"/>
</dbReference>
<gene>
    <name evidence="17" type="ORF">GCM10022215_19270</name>
</gene>
<dbReference type="Proteomes" id="UP001501495">
    <property type="component" value="Unassembled WGS sequence"/>
</dbReference>
<keyword evidence="5" id="KW-0560">Oxidoreductase</keyword>
<evidence type="ECO:0000256" key="1">
    <source>
        <dbReference type="ARBA" id="ARBA00004496"/>
    </source>
</evidence>
<dbReference type="SUPFAM" id="SSF56645">
    <property type="entry name" value="Acyl-CoA dehydrogenase NM domain-like"/>
    <property type="match status" value="1"/>
</dbReference>
<keyword evidence="3" id="KW-0288">FMN</keyword>
<comment type="catalytic activity">
    <reaction evidence="13">
        <text>dibenzothiophene + 2 FMNH2 + 2 O2 = dibenzothiophene 5,5-dioxide + 2 FMN + 2 H2O + 2 H(+)</text>
        <dbReference type="Rhea" id="RHEA:49072"/>
        <dbReference type="ChEBI" id="CHEBI:15377"/>
        <dbReference type="ChEBI" id="CHEBI:15378"/>
        <dbReference type="ChEBI" id="CHEBI:15379"/>
        <dbReference type="ChEBI" id="CHEBI:23681"/>
        <dbReference type="ChEBI" id="CHEBI:57618"/>
        <dbReference type="ChEBI" id="CHEBI:58210"/>
        <dbReference type="ChEBI" id="CHEBI:90356"/>
        <dbReference type="EC" id="1.14.14.21"/>
    </reaction>
</comment>
<comment type="catalytic activity">
    <reaction evidence="11">
        <text>dibenzothiophene + FMNH2 + O2 = dibenzothiophene 5-oxide + FMN + H2O + H(+)</text>
        <dbReference type="Rhea" id="RHEA:49076"/>
        <dbReference type="ChEBI" id="CHEBI:15377"/>
        <dbReference type="ChEBI" id="CHEBI:15378"/>
        <dbReference type="ChEBI" id="CHEBI:15379"/>
        <dbReference type="ChEBI" id="CHEBI:23681"/>
        <dbReference type="ChEBI" id="CHEBI:23683"/>
        <dbReference type="ChEBI" id="CHEBI:57618"/>
        <dbReference type="ChEBI" id="CHEBI:58210"/>
    </reaction>
</comment>
<dbReference type="RefSeq" id="WP_344733134.1">
    <property type="nucleotide sequence ID" value="NZ_BAAAZH010000013.1"/>
</dbReference>
<feature type="domain" description="Acyl-CoA oxidase/dehydrogenase middle" evidence="14">
    <location>
        <begin position="151"/>
        <end position="223"/>
    </location>
</feature>
<evidence type="ECO:0000256" key="2">
    <source>
        <dbReference type="ARBA" id="ARBA00022630"/>
    </source>
</evidence>
<keyword evidence="4" id="KW-0547">Nucleotide-binding</keyword>
<protein>
    <recommendedName>
        <fullName evidence="10">Dibenzothiophene monooxygenase</fullName>
        <ecNumber evidence="9">1.14.14.21</ecNumber>
    </recommendedName>
</protein>
<dbReference type="InterPro" id="IPR013786">
    <property type="entry name" value="AcylCoA_DH/ox_N"/>
</dbReference>
<evidence type="ECO:0000256" key="12">
    <source>
        <dbReference type="ARBA" id="ARBA00048445"/>
    </source>
</evidence>
<evidence type="ECO:0000256" key="3">
    <source>
        <dbReference type="ARBA" id="ARBA00022643"/>
    </source>
</evidence>
<feature type="domain" description="Acyl-CoA dehydrogenase/oxidase N-terminal" evidence="15">
    <location>
        <begin position="25"/>
        <end position="128"/>
    </location>
</feature>
<keyword evidence="18" id="KW-1185">Reference proteome</keyword>
<dbReference type="PANTHER" id="PTHR43884">
    <property type="entry name" value="ACYL-COA DEHYDROGENASE"/>
    <property type="match status" value="1"/>
</dbReference>
<evidence type="ECO:0000259" key="15">
    <source>
        <dbReference type="Pfam" id="PF02771"/>
    </source>
</evidence>
<evidence type="ECO:0000256" key="9">
    <source>
        <dbReference type="ARBA" id="ARBA00034328"/>
    </source>
</evidence>
<comment type="similarity">
    <text evidence="8">Belongs to the DszC flavin monooxygenase family.</text>
</comment>
<reference evidence="18" key="1">
    <citation type="journal article" date="2019" name="Int. J. Syst. Evol. Microbiol.">
        <title>The Global Catalogue of Microorganisms (GCM) 10K type strain sequencing project: providing services to taxonomists for standard genome sequencing and annotation.</title>
        <authorList>
            <consortium name="The Broad Institute Genomics Platform"/>
            <consortium name="The Broad Institute Genome Sequencing Center for Infectious Disease"/>
            <person name="Wu L."/>
            <person name="Ma J."/>
        </authorList>
    </citation>
    <scope>NUCLEOTIDE SEQUENCE [LARGE SCALE GENOMIC DNA]</scope>
    <source>
        <strain evidence="18">JCM 16703</strain>
    </source>
</reference>
<sequence>MTTTADDLRAPWRGRADGAERERWQAVADDLAARLAPGAADRDRENALPLEALEEIRHSGLAELLVPARHGGHGAHFETAFHVVRTIARADASLGQILGYHYLNQACVGFYGTDPERAARWFADSAAGQWIWSDAFNPVSPDLELVHAGGDAEYRLGGTKRFATGAAVADIVITGAVATGGPWDGELVVLALPTGRAGIEHLDDWDHLGYRASASGSVRFDQVRITADDVIGVDTGTPFSTVVTPGVQLLFGNIYLAIAQAALAQARELTLARRGSWFLSGVERYADDPVFARVIGELLARTTAVEALADRLNARYDEVVGLGHATTADDRAELEIAIAHLKVVATEVALDVTSRVFEVTGASSTASRNALDLHWRNVRTHSLHDPVEYKKIEVGAHFLTGAVQPISLYT</sequence>
<evidence type="ECO:0000256" key="5">
    <source>
        <dbReference type="ARBA" id="ARBA00023002"/>
    </source>
</evidence>
<evidence type="ECO:0000256" key="11">
    <source>
        <dbReference type="ARBA" id="ARBA00047859"/>
    </source>
</evidence>
<organism evidence="17 18">
    <name type="scientific">Nocardioides fonticola</name>
    <dbReference type="NCBI Taxonomy" id="450363"/>
    <lineage>
        <taxon>Bacteria</taxon>
        <taxon>Bacillati</taxon>
        <taxon>Actinomycetota</taxon>
        <taxon>Actinomycetes</taxon>
        <taxon>Propionibacteriales</taxon>
        <taxon>Nocardioidaceae</taxon>
        <taxon>Nocardioides</taxon>
    </lineage>
</organism>
<evidence type="ECO:0000259" key="14">
    <source>
        <dbReference type="Pfam" id="PF02770"/>
    </source>
</evidence>
<feature type="domain" description="Acyl-CoA dehydrogenase C-terminal" evidence="16">
    <location>
        <begin position="251"/>
        <end position="385"/>
    </location>
</feature>
<evidence type="ECO:0000256" key="4">
    <source>
        <dbReference type="ARBA" id="ARBA00022741"/>
    </source>
</evidence>
<proteinExistence type="inferred from homology"/>
<evidence type="ECO:0000256" key="10">
    <source>
        <dbReference type="ARBA" id="ARBA00034345"/>
    </source>
</evidence>
<dbReference type="InterPro" id="IPR013107">
    <property type="entry name" value="Acyl-CoA_DH_C"/>
</dbReference>
<dbReference type="InterPro" id="IPR036250">
    <property type="entry name" value="AcylCo_DH-like_C"/>
</dbReference>
<evidence type="ECO:0000313" key="17">
    <source>
        <dbReference type="EMBL" id="GAA4118090.1"/>
    </source>
</evidence>
<comment type="catalytic activity">
    <reaction evidence="12">
        <text>dibenzothiophene 5-oxide + FMNH2 + O2 = dibenzothiophene 5,5-dioxide + FMN + H2O + H(+)</text>
        <dbReference type="Rhea" id="RHEA:49080"/>
        <dbReference type="ChEBI" id="CHEBI:15377"/>
        <dbReference type="ChEBI" id="CHEBI:15378"/>
        <dbReference type="ChEBI" id="CHEBI:15379"/>
        <dbReference type="ChEBI" id="CHEBI:23683"/>
        <dbReference type="ChEBI" id="CHEBI:57618"/>
        <dbReference type="ChEBI" id="CHEBI:58210"/>
        <dbReference type="ChEBI" id="CHEBI:90356"/>
    </reaction>
</comment>
<comment type="subcellular location">
    <subcellularLocation>
        <location evidence="1">Cytoplasm</location>
    </subcellularLocation>
</comment>
<dbReference type="InterPro" id="IPR006091">
    <property type="entry name" value="Acyl-CoA_Oxase/DH_mid-dom"/>
</dbReference>
<dbReference type="Pfam" id="PF02770">
    <property type="entry name" value="Acyl-CoA_dh_M"/>
    <property type="match status" value="1"/>
</dbReference>
<dbReference type="SUPFAM" id="SSF47203">
    <property type="entry name" value="Acyl-CoA dehydrogenase C-terminal domain-like"/>
    <property type="match status" value="1"/>
</dbReference>
<dbReference type="EMBL" id="BAAAZH010000013">
    <property type="protein sequence ID" value="GAA4118090.1"/>
    <property type="molecule type" value="Genomic_DNA"/>
</dbReference>
<dbReference type="InterPro" id="IPR037069">
    <property type="entry name" value="AcylCoA_DH/ox_N_sf"/>
</dbReference>
<accession>A0ABP7XJJ9</accession>
<evidence type="ECO:0000313" key="18">
    <source>
        <dbReference type="Proteomes" id="UP001501495"/>
    </source>
</evidence>
<dbReference type="InterPro" id="IPR009100">
    <property type="entry name" value="AcylCoA_DH/oxidase_NM_dom_sf"/>
</dbReference>
<dbReference type="InterPro" id="IPR046373">
    <property type="entry name" value="Acyl-CoA_Oxase/DH_mid-dom_sf"/>
</dbReference>
<evidence type="ECO:0000256" key="8">
    <source>
        <dbReference type="ARBA" id="ARBA00034317"/>
    </source>
</evidence>
<dbReference type="Gene3D" id="2.40.110.10">
    <property type="entry name" value="Butyryl-CoA Dehydrogenase, subunit A, domain 2"/>
    <property type="match status" value="1"/>
</dbReference>
<comment type="caution">
    <text evidence="17">The sequence shown here is derived from an EMBL/GenBank/DDBJ whole genome shotgun (WGS) entry which is preliminary data.</text>
</comment>
<dbReference type="PIRSF" id="PIRSF016578">
    <property type="entry name" value="HsaA"/>
    <property type="match status" value="1"/>
</dbReference>
<dbReference type="Pfam" id="PF08028">
    <property type="entry name" value="Acyl-CoA_dh_2"/>
    <property type="match status" value="1"/>
</dbReference>
<dbReference type="Pfam" id="PF02771">
    <property type="entry name" value="Acyl-CoA_dh_N"/>
    <property type="match status" value="1"/>
</dbReference>
<dbReference type="PANTHER" id="PTHR43884:SF12">
    <property type="entry name" value="ISOVALERYL-COA DEHYDROGENASE, MITOCHONDRIAL-RELATED"/>
    <property type="match status" value="1"/>
</dbReference>
<evidence type="ECO:0000256" key="7">
    <source>
        <dbReference type="ARBA" id="ARBA00034307"/>
    </source>
</evidence>
<keyword evidence="2" id="KW-0285">Flavoprotein</keyword>
<evidence type="ECO:0000259" key="16">
    <source>
        <dbReference type="Pfam" id="PF08028"/>
    </source>
</evidence>
<name>A0ABP7XJJ9_9ACTN</name>
<dbReference type="Gene3D" id="1.10.540.10">
    <property type="entry name" value="Acyl-CoA dehydrogenase/oxidase, N-terminal domain"/>
    <property type="match status" value="1"/>
</dbReference>
<dbReference type="EC" id="1.14.14.21" evidence="9"/>
<evidence type="ECO:0000256" key="13">
    <source>
        <dbReference type="ARBA" id="ARBA00049456"/>
    </source>
</evidence>
<keyword evidence="6" id="KW-0503">Monooxygenase</keyword>